<name>A0ABW4LEC0_9MICO</name>
<dbReference type="Proteomes" id="UP001597347">
    <property type="component" value="Unassembled WGS sequence"/>
</dbReference>
<gene>
    <name evidence="2" type="ORF">ACFSBI_09880</name>
</gene>
<evidence type="ECO:0000313" key="3">
    <source>
        <dbReference type="Proteomes" id="UP001597347"/>
    </source>
</evidence>
<feature type="transmembrane region" description="Helical" evidence="1">
    <location>
        <begin position="162"/>
        <end position="181"/>
    </location>
</feature>
<keyword evidence="3" id="KW-1185">Reference proteome</keyword>
<evidence type="ECO:0008006" key="4">
    <source>
        <dbReference type="Google" id="ProtNLM"/>
    </source>
</evidence>
<organism evidence="2 3">
    <name type="scientific">Amnibacterium endophyticum</name>
    <dbReference type="NCBI Taxonomy" id="2109337"/>
    <lineage>
        <taxon>Bacteria</taxon>
        <taxon>Bacillati</taxon>
        <taxon>Actinomycetota</taxon>
        <taxon>Actinomycetes</taxon>
        <taxon>Micrococcales</taxon>
        <taxon>Microbacteriaceae</taxon>
        <taxon>Amnibacterium</taxon>
    </lineage>
</organism>
<feature type="transmembrane region" description="Helical" evidence="1">
    <location>
        <begin position="46"/>
        <end position="66"/>
    </location>
</feature>
<accession>A0ABW4LEC0</accession>
<proteinExistence type="predicted"/>
<comment type="caution">
    <text evidence="2">The sequence shown here is derived from an EMBL/GenBank/DDBJ whole genome shotgun (WGS) entry which is preliminary data.</text>
</comment>
<dbReference type="EMBL" id="JBHUEA010000014">
    <property type="protein sequence ID" value="MFD1721860.1"/>
    <property type="molecule type" value="Genomic_DNA"/>
</dbReference>
<dbReference type="RefSeq" id="WP_377934476.1">
    <property type="nucleotide sequence ID" value="NZ_JBHUEA010000014.1"/>
</dbReference>
<evidence type="ECO:0000256" key="1">
    <source>
        <dbReference type="SAM" id="Phobius"/>
    </source>
</evidence>
<feature type="transmembrane region" description="Helical" evidence="1">
    <location>
        <begin position="86"/>
        <end position="108"/>
    </location>
</feature>
<protein>
    <recommendedName>
        <fullName evidence="4">DUF2157 domain-containing protein</fullName>
    </recommendedName>
</protein>
<keyword evidence="1" id="KW-0472">Membrane</keyword>
<feature type="transmembrane region" description="Helical" evidence="1">
    <location>
        <begin position="187"/>
        <end position="212"/>
    </location>
</feature>
<reference evidence="3" key="1">
    <citation type="journal article" date="2019" name="Int. J. Syst. Evol. Microbiol.">
        <title>The Global Catalogue of Microorganisms (GCM) 10K type strain sequencing project: providing services to taxonomists for standard genome sequencing and annotation.</title>
        <authorList>
            <consortium name="The Broad Institute Genomics Platform"/>
            <consortium name="The Broad Institute Genome Sequencing Center for Infectious Disease"/>
            <person name="Wu L."/>
            <person name="Ma J."/>
        </authorList>
    </citation>
    <scope>NUCLEOTIDE SEQUENCE [LARGE SCALE GENOMIC DNA]</scope>
    <source>
        <strain evidence="3">CGMCC 1.12471</strain>
    </source>
</reference>
<sequence>MSSTLEAYLRKDQLVGPMSEDRWIEAEQRISRQISPERRRANRRSWLLLIGAAAAYGVVVGLVRYFTDGGNSSAPDSAAPLPPAFWVGIALASAGALMILIGSVFAFVTKRLLPTWERVDGALNGRERRSARRQIRGSEPIVEQHQAVVAAIAEQDLHAARALVPCYLGAALMAAGLALTLDLPETTAGIAGLLVLLAAVAVWQYGVTVPASRRYLTRERAR</sequence>
<evidence type="ECO:0000313" key="2">
    <source>
        <dbReference type="EMBL" id="MFD1721860.1"/>
    </source>
</evidence>
<keyword evidence="1" id="KW-0812">Transmembrane</keyword>
<keyword evidence="1" id="KW-1133">Transmembrane helix</keyword>